<feature type="compositionally biased region" description="Basic residues" evidence="1">
    <location>
        <begin position="355"/>
        <end position="364"/>
    </location>
</feature>
<dbReference type="AlphaFoldDB" id="A0A7S2SL71"/>
<organism evidence="2">
    <name type="scientific">Eucampia antarctica</name>
    <dbReference type="NCBI Taxonomy" id="49252"/>
    <lineage>
        <taxon>Eukaryota</taxon>
        <taxon>Sar</taxon>
        <taxon>Stramenopiles</taxon>
        <taxon>Ochrophyta</taxon>
        <taxon>Bacillariophyta</taxon>
        <taxon>Mediophyceae</taxon>
        <taxon>Biddulphiophycidae</taxon>
        <taxon>Hemiaulales</taxon>
        <taxon>Hemiaulaceae</taxon>
        <taxon>Eucampia</taxon>
    </lineage>
</organism>
<gene>
    <name evidence="2" type="ORF">EANT1437_LOCUS15815</name>
</gene>
<feature type="region of interest" description="Disordered" evidence="1">
    <location>
        <begin position="345"/>
        <end position="364"/>
    </location>
</feature>
<accession>A0A7S2SL71</accession>
<feature type="compositionally biased region" description="Polar residues" evidence="1">
    <location>
        <begin position="314"/>
        <end position="323"/>
    </location>
</feature>
<reference evidence="2" key="1">
    <citation type="submission" date="2021-01" db="EMBL/GenBank/DDBJ databases">
        <authorList>
            <person name="Corre E."/>
            <person name="Pelletier E."/>
            <person name="Niang G."/>
            <person name="Scheremetjew M."/>
            <person name="Finn R."/>
            <person name="Kale V."/>
            <person name="Holt S."/>
            <person name="Cochrane G."/>
            <person name="Meng A."/>
            <person name="Brown T."/>
            <person name="Cohen L."/>
        </authorList>
    </citation>
    <scope>NUCLEOTIDE SEQUENCE</scope>
    <source>
        <strain evidence="2">CCMP1452</strain>
    </source>
</reference>
<name>A0A7S2SL71_9STRA</name>
<evidence type="ECO:0000313" key="2">
    <source>
        <dbReference type="EMBL" id="CAD9702506.1"/>
    </source>
</evidence>
<feature type="region of interest" description="Disordered" evidence="1">
    <location>
        <begin position="217"/>
        <end position="246"/>
    </location>
</feature>
<sequence>MGRVAKYKKIKAFDPCSKESRRKGNGGNNFSLQNEYVWGMSETRKKKKRGVKATAMRNEKLSRRKQRRVKADGSGNNNNYNSNEDGSSRLFDLPNEKDDFDLSDVLGSVKKQKGSKTSNDSLLCTKTIQQNNLLSTTTTIPPPNTTTTTTTNNKRKANDDDGDNDNGDNKEHVSDDNDDNDDDVDKISVPTGSQMAMEHKEHRELVRFLKINKATGQQQLQQQNVGNGSNNNNTPAVYQKGRQEGESMRAFEKRLKEETRILIDQSAHEATVTNPTRRQRTKEYLKQKKMKKKNKRNNNTNDDSDSDDNYHNSQTQQKKQTATDGFVTGEQAVARISFLDQVEQPPTFDRLPRGAQHKKAKMQTRKPNNNIMDADKITAEQKSMEKMRLKVQAQYALIKIRRKKERDFHL</sequence>
<evidence type="ECO:0000256" key="1">
    <source>
        <dbReference type="SAM" id="MobiDB-lite"/>
    </source>
</evidence>
<feature type="region of interest" description="Disordered" evidence="1">
    <location>
        <begin position="134"/>
        <end position="198"/>
    </location>
</feature>
<dbReference type="EMBL" id="HBHI01030741">
    <property type="protein sequence ID" value="CAD9702506.1"/>
    <property type="molecule type" value="Transcribed_RNA"/>
</dbReference>
<feature type="compositionally biased region" description="Basic residues" evidence="1">
    <location>
        <begin position="287"/>
        <end position="296"/>
    </location>
</feature>
<protein>
    <submittedName>
        <fullName evidence="2">Uncharacterized protein</fullName>
    </submittedName>
</protein>
<feature type="compositionally biased region" description="Low complexity" evidence="1">
    <location>
        <begin position="73"/>
        <end position="85"/>
    </location>
</feature>
<feature type="region of interest" description="Disordered" evidence="1">
    <location>
        <begin position="41"/>
        <end position="95"/>
    </location>
</feature>
<proteinExistence type="predicted"/>
<feature type="compositionally biased region" description="Low complexity" evidence="1">
    <location>
        <begin position="217"/>
        <end position="233"/>
    </location>
</feature>
<feature type="region of interest" description="Disordered" evidence="1">
    <location>
        <begin position="266"/>
        <end position="325"/>
    </location>
</feature>